<evidence type="ECO:0000256" key="1">
    <source>
        <dbReference type="SAM" id="Phobius"/>
    </source>
</evidence>
<keyword evidence="1" id="KW-1133">Transmembrane helix</keyword>
<proteinExistence type="predicted"/>
<dbReference type="Proteomes" id="UP001203207">
    <property type="component" value="Unassembled WGS sequence"/>
</dbReference>
<name>A0AAE3FVE2_9EURY</name>
<dbReference type="EMBL" id="JAKRVX010000002">
    <property type="protein sequence ID" value="MCL9816272.1"/>
    <property type="molecule type" value="Genomic_DNA"/>
</dbReference>
<feature type="transmembrane region" description="Helical" evidence="1">
    <location>
        <begin position="46"/>
        <end position="66"/>
    </location>
</feature>
<evidence type="ECO:0000313" key="2">
    <source>
        <dbReference type="EMBL" id="MCL9816272.1"/>
    </source>
</evidence>
<keyword evidence="1" id="KW-0472">Membrane</keyword>
<keyword evidence="3" id="KW-1185">Reference proteome</keyword>
<feature type="transmembrane region" description="Helical" evidence="1">
    <location>
        <begin position="12"/>
        <end position="34"/>
    </location>
</feature>
<reference evidence="2" key="1">
    <citation type="journal article" date="2022" name="Syst. Appl. Microbiol.">
        <title>Natronocalculus amylovorans gen. nov., sp. nov., and Natranaeroarchaeum aerophilus sp. nov., dominant culturable amylolytic natronoarchaea from hypersaline soda lakes in southwestern Siberia.</title>
        <authorList>
            <person name="Sorokin D.Y."/>
            <person name="Elcheninov A.G."/>
            <person name="Khizhniak T.V."/>
            <person name="Koenen M."/>
            <person name="Bale N.J."/>
            <person name="Damste J.S.S."/>
            <person name="Kublanov I.V."/>
        </authorList>
    </citation>
    <scope>NUCLEOTIDE SEQUENCE</scope>
    <source>
        <strain evidence="2">AArc-St2</strain>
    </source>
</reference>
<dbReference type="RefSeq" id="WP_174654258.1">
    <property type="nucleotide sequence ID" value="NZ_JAKRVX010000002.1"/>
</dbReference>
<sequence length="101" mass="10332">MTQFDRIVAATLLTIAGVGMASAHWLGIIFGAALLAQLGRSVREGVLLGVGFGILIAVAFVGQVVINGHFDRLLAMDILALLPIVIAVGGGLIGGLTRGVR</sequence>
<accession>A0AAE3FVE2</accession>
<feature type="transmembrane region" description="Helical" evidence="1">
    <location>
        <begin position="78"/>
        <end position="97"/>
    </location>
</feature>
<gene>
    <name evidence="2" type="ORF">AArcSt2_04870</name>
</gene>
<dbReference type="AlphaFoldDB" id="A0AAE3FVE2"/>
<organism evidence="2 3">
    <name type="scientific">Natronocalculus amylovorans</name>
    <dbReference type="NCBI Taxonomy" id="2917812"/>
    <lineage>
        <taxon>Archaea</taxon>
        <taxon>Methanobacteriati</taxon>
        <taxon>Methanobacteriota</taxon>
        <taxon>Stenosarchaea group</taxon>
        <taxon>Halobacteria</taxon>
        <taxon>Halobacteriales</taxon>
        <taxon>Haloferacaceae</taxon>
        <taxon>Natronocalculus</taxon>
    </lineage>
</organism>
<keyword evidence="1" id="KW-0812">Transmembrane</keyword>
<evidence type="ECO:0000313" key="3">
    <source>
        <dbReference type="Proteomes" id="UP001203207"/>
    </source>
</evidence>
<reference evidence="2" key="2">
    <citation type="submission" date="2022-02" db="EMBL/GenBank/DDBJ databases">
        <authorList>
            <person name="Elcheninov A.G."/>
            <person name="Sorokin D.Y."/>
            <person name="Kublanov I.V."/>
        </authorList>
    </citation>
    <scope>NUCLEOTIDE SEQUENCE</scope>
    <source>
        <strain evidence="2">AArc-St2</strain>
    </source>
</reference>
<comment type="caution">
    <text evidence="2">The sequence shown here is derived from an EMBL/GenBank/DDBJ whole genome shotgun (WGS) entry which is preliminary data.</text>
</comment>
<protein>
    <submittedName>
        <fullName evidence="2">Uncharacterized protein</fullName>
    </submittedName>
</protein>